<dbReference type="PROSITE" id="PS50076">
    <property type="entry name" value="DNAJ_2"/>
    <property type="match status" value="1"/>
</dbReference>
<accession>A0AAX4P307</accession>
<name>A0AAX4P307_9CHLO</name>
<dbReference type="InterPro" id="IPR036869">
    <property type="entry name" value="J_dom_sf"/>
</dbReference>
<dbReference type="AlphaFoldDB" id="A0AAX4P307"/>
<dbReference type="InterPro" id="IPR001623">
    <property type="entry name" value="DnaJ_domain"/>
</dbReference>
<dbReference type="PANTHER" id="PTHR47422">
    <property type="entry name" value="DNAJ HEAT SHOCK N-TERMINAL DOMAIN-CONTAINING PROTEIN"/>
    <property type="match status" value="1"/>
</dbReference>
<dbReference type="Proteomes" id="UP001472866">
    <property type="component" value="Chromosome 03"/>
</dbReference>
<dbReference type="Gene3D" id="1.10.287.110">
    <property type="entry name" value="DnaJ domain"/>
    <property type="match status" value="1"/>
</dbReference>
<feature type="region of interest" description="Disordered" evidence="1">
    <location>
        <begin position="333"/>
        <end position="382"/>
    </location>
</feature>
<dbReference type="SUPFAM" id="SSF46565">
    <property type="entry name" value="Chaperone J-domain"/>
    <property type="match status" value="1"/>
</dbReference>
<feature type="compositionally biased region" description="Basic and acidic residues" evidence="1">
    <location>
        <begin position="1"/>
        <end position="15"/>
    </location>
</feature>
<evidence type="ECO:0000259" key="2">
    <source>
        <dbReference type="PROSITE" id="PS50076"/>
    </source>
</evidence>
<keyword evidence="4" id="KW-1185">Reference proteome</keyword>
<feature type="compositionally biased region" description="Polar residues" evidence="1">
    <location>
        <begin position="361"/>
        <end position="382"/>
    </location>
</feature>
<evidence type="ECO:0000256" key="1">
    <source>
        <dbReference type="SAM" id="MobiDB-lite"/>
    </source>
</evidence>
<feature type="region of interest" description="Disordered" evidence="1">
    <location>
        <begin position="1"/>
        <end position="58"/>
    </location>
</feature>
<dbReference type="SMART" id="SM00271">
    <property type="entry name" value="DnaJ"/>
    <property type="match status" value="1"/>
</dbReference>
<gene>
    <name evidence="3" type="ORF">HKI87_03g20520</name>
</gene>
<feature type="region of interest" description="Disordered" evidence="1">
    <location>
        <begin position="154"/>
        <end position="215"/>
    </location>
</feature>
<dbReference type="EMBL" id="CP151503">
    <property type="protein sequence ID" value="WZN60518.1"/>
    <property type="molecule type" value="Genomic_DNA"/>
</dbReference>
<dbReference type="Pfam" id="PF00226">
    <property type="entry name" value="DnaJ"/>
    <property type="match status" value="1"/>
</dbReference>
<sequence>MEAGPRERRREDGERGHHRHRRRRRRHGGDGQSHGKRRRPEREGKEGEPSTSSRVVDEAALREQVDARVADMVAGHPEVGDDLAFIVTNLQKGQGKIDPSSVPDEDLRSKLEALFAILVNHKIVSCDVKGRYSRGAESSHLSMIIAALEATRRSEATAGGEAGEGEPAGPAEKPPEPSPPAPRRKQGPIGPAMPPRVSGPSRAPIGPTMMPPPSRAAADLEDLFEDEDDFVGPTPLAAGGAQLGSAQEEIERILRVANAGSGQVLGIDEDATTKQVVKRYLKLSLLIHPDKCSLPSASKAFTLLNKAKQDQLDSSKKDDAQLWEMALAEARRRQQSADWKSIRTTGSIAKPKAPLQREDWMTNSNLPTKARAPQQNVTRFSR</sequence>
<feature type="compositionally biased region" description="Polar residues" evidence="1">
    <location>
        <begin position="336"/>
        <end position="347"/>
    </location>
</feature>
<evidence type="ECO:0000313" key="3">
    <source>
        <dbReference type="EMBL" id="WZN60518.1"/>
    </source>
</evidence>
<feature type="domain" description="J" evidence="2">
    <location>
        <begin position="260"/>
        <end position="317"/>
    </location>
</feature>
<evidence type="ECO:0000313" key="4">
    <source>
        <dbReference type="Proteomes" id="UP001472866"/>
    </source>
</evidence>
<proteinExistence type="predicted"/>
<reference evidence="3 4" key="1">
    <citation type="submission" date="2024-03" db="EMBL/GenBank/DDBJ databases">
        <title>Complete genome sequence of the green alga Chloropicon roscoffensis RCC1871.</title>
        <authorList>
            <person name="Lemieux C."/>
            <person name="Pombert J.-F."/>
            <person name="Otis C."/>
            <person name="Turmel M."/>
        </authorList>
    </citation>
    <scope>NUCLEOTIDE SEQUENCE [LARGE SCALE GENOMIC DNA]</scope>
    <source>
        <strain evidence="3 4">RCC1871</strain>
    </source>
</reference>
<protein>
    <submittedName>
        <fullName evidence="3">J domain-containing protein</fullName>
    </submittedName>
</protein>
<dbReference type="CDD" id="cd06257">
    <property type="entry name" value="DnaJ"/>
    <property type="match status" value="1"/>
</dbReference>
<dbReference type="PANTHER" id="PTHR47422:SF1">
    <property type="entry name" value="DNAJ HEAT SHOCK N-TERMINAL DOMAIN-CONTAINING PROTEIN"/>
    <property type="match status" value="1"/>
</dbReference>
<organism evidence="3 4">
    <name type="scientific">Chloropicon roscoffensis</name>
    <dbReference type="NCBI Taxonomy" id="1461544"/>
    <lineage>
        <taxon>Eukaryota</taxon>
        <taxon>Viridiplantae</taxon>
        <taxon>Chlorophyta</taxon>
        <taxon>Chloropicophyceae</taxon>
        <taxon>Chloropicales</taxon>
        <taxon>Chloropicaceae</taxon>
        <taxon>Chloropicon</taxon>
    </lineage>
</organism>
<feature type="compositionally biased region" description="Basic residues" evidence="1">
    <location>
        <begin position="16"/>
        <end position="27"/>
    </location>
</feature>